<comment type="caution">
    <text evidence="2">The sequence shown here is derived from an EMBL/GenBank/DDBJ whole genome shotgun (WGS) entry which is preliminary data.</text>
</comment>
<dbReference type="EMBL" id="JBJXBP010000008">
    <property type="protein sequence ID" value="KAL3812572.1"/>
    <property type="molecule type" value="Genomic_DNA"/>
</dbReference>
<evidence type="ECO:0000256" key="1">
    <source>
        <dbReference type="SAM" id="Phobius"/>
    </source>
</evidence>
<evidence type="ECO:0000313" key="2">
    <source>
        <dbReference type="EMBL" id="KAL3812572.1"/>
    </source>
</evidence>
<name>A0ABD3RJS0_9LAMI</name>
<keyword evidence="3" id="KW-1185">Reference proteome</keyword>
<accession>A0ABD3RJS0</accession>
<keyword evidence="1" id="KW-0472">Membrane</keyword>
<dbReference type="AlphaFoldDB" id="A0ABD3RJS0"/>
<feature type="transmembrane region" description="Helical" evidence="1">
    <location>
        <begin position="12"/>
        <end position="35"/>
    </location>
</feature>
<gene>
    <name evidence="2" type="ORF">ACJIZ3_013840</name>
</gene>
<organism evidence="2 3">
    <name type="scientific">Penstemon smallii</name>
    <dbReference type="NCBI Taxonomy" id="265156"/>
    <lineage>
        <taxon>Eukaryota</taxon>
        <taxon>Viridiplantae</taxon>
        <taxon>Streptophyta</taxon>
        <taxon>Embryophyta</taxon>
        <taxon>Tracheophyta</taxon>
        <taxon>Spermatophyta</taxon>
        <taxon>Magnoliopsida</taxon>
        <taxon>eudicotyledons</taxon>
        <taxon>Gunneridae</taxon>
        <taxon>Pentapetalae</taxon>
        <taxon>asterids</taxon>
        <taxon>lamiids</taxon>
        <taxon>Lamiales</taxon>
        <taxon>Plantaginaceae</taxon>
        <taxon>Cheloneae</taxon>
        <taxon>Penstemon</taxon>
    </lineage>
</organism>
<keyword evidence="1" id="KW-0812">Transmembrane</keyword>
<keyword evidence="1" id="KW-1133">Transmembrane helix</keyword>
<sequence length="162" mass="17822">MPPITTPNLSLYFVIFMDGSSTIFLQIMVLFNLLVSGLIVEEVHATKPLCSHTPANVKRVITICSIPLLSHVTDNVRIQQFRQIFDAIEKILTRFRLICILGALGMDCANLGLGLTNTSTSRPDSSPSSANVDTSHGEITSLKYAWLISMVTTLTLALWKNT</sequence>
<evidence type="ECO:0000313" key="3">
    <source>
        <dbReference type="Proteomes" id="UP001634393"/>
    </source>
</evidence>
<proteinExistence type="predicted"/>
<dbReference type="Proteomes" id="UP001634393">
    <property type="component" value="Unassembled WGS sequence"/>
</dbReference>
<reference evidence="2 3" key="1">
    <citation type="submission" date="2024-12" db="EMBL/GenBank/DDBJ databases">
        <title>The unique morphological basis and parallel evolutionary history of personate flowers in Penstemon.</title>
        <authorList>
            <person name="Depatie T.H."/>
            <person name="Wessinger C.A."/>
        </authorList>
    </citation>
    <scope>NUCLEOTIDE SEQUENCE [LARGE SCALE GENOMIC DNA]</scope>
    <source>
        <strain evidence="2">WTNN_2</strain>
        <tissue evidence="2">Leaf</tissue>
    </source>
</reference>
<protein>
    <submittedName>
        <fullName evidence="2">Uncharacterized protein</fullName>
    </submittedName>
</protein>